<reference evidence="9" key="2">
    <citation type="submission" date="2015-10" db="EMBL/GenBank/DDBJ databases">
        <title>Improved Draft Genome Sequence of Clostridium pasteurianum Strain ATCC 6013 (DSM 525) Using a Hybrid Next-Generation Sequencing Approach.</title>
        <authorList>
            <person name="Pyne M.E."/>
            <person name="Utturkar S.M."/>
            <person name="Brown S.D."/>
            <person name="Moo-Young M."/>
            <person name="Chung D.A."/>
            <person name="Chou P.C."/>
        </authorList>
    </citation>
    <scope>NUCLEOTIDE SEQUENCE</scope>
    <source>
        <strain evidence="9">ATCC 6013</strain>
    </source>
</reference>
<evidence type="ECO:0000313" key="10">
    <source>
        <dbReference type="Proteomes" id="UP000028042"/>
    </source>
</evidence>
<evidence type="ECO:0000313" key="9">
    <source>
        <dbReference type="EMBL" id="KRU12354.1"/>
    </source>
</evidence>
<proteinExistence type="inferred from homology"/>
<evidence type="ECO:0000256" key="3">
    <source>
        <dbReference type="ARBA" id="ARBA00020416"/>
    </source>
</evidence>
<name>A0A0H3J1B5_CLOPA</name>
<dbReference type="InterPro" id="IPR043129">
    <property type="entry name" value="ATPase_NBD"/>
</dbReference>
<dbReference type="eggNOG" id="COG0248">
    <property type="taxonomic scope" value="Bacteria"/>
</dbReference>
<protein>
    <recommendedName>
        <fullName evidence="3">Exopolyphosphatase</fullName>
        <ecNumber evidence="2">3.6.1.11</ecNumber>
    </recommendedName>
</protein>
<feature type="domain" description="Ppx/GppA phosphatase C-terminal" evidence="7">
    <location>
        <begin position="317"/>
        <end position="464"/>
    </location>
</feature>
<dbReference type="CDD" id="cd24052">
    <property type="entry name" value="ASKHA_NBD_HpPPX-GppA-like"/>
    <property type="match status" value="1"/>
</dbReference>
<dbReference type="PANTHER" id="PTHR30005:SF0">
    <property type="entry name" value="RETROGRADE REGULATION PROTEIN 2"/>
    <property type="match status" value="1"/>
</dbReference>
<evidence type="ECO:0000256" key="5">
    <source>
        <dbReference type="ARBA" id="ARBA00047607"/>
    </source>
</evidence>
<dbReference type="GO" id="GO:0006357">
    <property type="term" value="P:regulation of transcription by RNA polymerase II"/>
    <property type="evidence" value="ECO:0007669"/>
    <property type="project" value="TreeGrafter"/>
</dbReference>
<evidence type="ECO:0000256" key="4">
    <source>
        <dbReference type="ARBA" id="ARBA00022801"/>
    </source>
</evidence>
<dbReference type="InterPro" id="IPR030673">
    <property type="entry name" value="PyroPPase_GppA_Ppx"/>
</dbReference>
<dbReference type="SUPFAM" id="SSF53067">
    <property type="entry name" value="Actin-like ATPase domain"/>
    <property type="match status" value="2"/>
</dbReference>
<dbReference type="PANTHER" id="PTHR30005">
    <property type="entry name" value="EXOPOLYPHOSPHATASE"/>
    <property type="match status" value="1"/>
</dbReference>
<dbReference type="Pfam" id="PF02541">
    <property type="entry name" value="Ppx-GppA"/>
    <property type="match status" value="1"/>
</dbReference>
<dbReference type="InterPro" id="IPR050273">
    <property type="entry name" value="GppA/Ppx_hydrolase"/>
</dbReference>
<dbReference type="NCBIfam" id="TIGR03706">
    <property type="entry name" value="exo_poly_only"/>
    <property type="match status" value="1"/>
</dbReference>
<dbReference type="RefSeq" id="WP_003447143.1">
    <property type="nucleotide sequence ID" value="NZ_ANZB01000014.1"/>
</dbReference>
<dbReference type="Gene3D" id="1.10.3210.10">
    <property type="entry name" value="Hypothetical protein af1432"/>
    <property type="match status" value="1"/>
</dbReference>
<evidence type="ECO:0000256" key="1">
    <source>
        <dbReference type="ARBA" id="ARBA00007125"/>
    </source>
</evidence>
<evidence type="ECO:0000256" key="2">
    <source>
        <dbReference type="ARBA" id="ARBA00012451"/>
    </source>
</evidence>
<reference evidence="8 11" key="1">
    <citation type="journal article" date="2015" name="Genome Announc.">
        <title>Complete Genome Sequence of the Nitrogen-Fixing and Solvent-Producing Clostridium pasteurianum DSM 525.</title>
        <authorList>
            <person name="Poehlein A."/>
            <person name="Grosse-Honebrink A."/>
            <person name="Zhang Y."/>
            <person name="Minton N.P."/>
            <person name="Daniel R."/>
        </authorList>
    </citation>
    <scope>NUCLEOTIDE SEQUENCE [LARGE SCALE GENOMIC DNA]</scope>
    <source>
        <strain evidence="8">DSM 525</strain>
        <strain evidence="11">DSM 525 / ATCC 6013</strain>
    </source>
</reference>
<dbReference type="InterPro" id="IPR022371">
    <property type="entry name" value="Exopolyphosphatase"/>
</dbReference>
<organism evidence="8 11">
    <name type="scientific">Clostridium pasteurianum DSM 525 = ATCC 6013</name>
    <dbReference type="NCBI Taxonomy" id="1262449"/>
    <lineage>
        <taxon>Bacteria</taxon>
        <taxon>Bacillati</taxon>
        <taxon>Bacillota</taxon>
        <taxon>Clostridia</taxon>
        <taxon>Eubacteriales</taxon>
        <taxon>Clostridiaceae</taxon>
        <taxon>Clostridium</taxon>
    </lineage>
</organism>
<keyword evidence="11" id="KW-1185">Reference proteome</keyword>
<gene>
    <name evidence="8" type="primary">ppx</name>
    <name evidence="8" type="ORF">CLPA_c15760</name>
    <name evidence="9" type="ORF">CP6013_01601</name>
</gene>
<dbReference type="AlphaFoldDB" id="A0A0H3J1B5"/>
<dbReference type="SUPFAM" id="SSF109604">
    <property type="entry name" value="HD-domain/PDEase-like"/>
    <property type="match status" value="1"/>
</dbReference>
<dbReference type="InterPro" id="IPR048950">
    <property type="entry name" value="Ppx_GppA_C"/>
</dbReference>
<dbReference type="GO" id="GO:0004309">
    <property type="term" value="F:exopolyphosphatase activity"/>
    <property type="evidence" value="ECO:0007669"/>
    <property type="project" value="UniProtKB-EC"/>
</dbReference>
<dbReference type="PATRIC" id="fig|1262449.3.peg.3340"/>
<sequence>MNKRIGIIDIGSNSVRLLLADIGENNSIRIINELKEYLRLGAGLDKNKFLSEEKIQLCLDTLATYKNICSAFEVSEITAVATEAVRSAKNQKEFLDTIENNIELKINVLTGTEEAYYDYFSTINSMNIDNALIMDIGGASTELILVKNRELVNSISVPFGAINLIKQFGINDVLEKDQETDLKTFLTEQFNKLEWLKEAKGFTLIGIGGSIRTLGKIHRKSVDYPLNLMHNYHIKNTDVISIYNLVKTKTNAQRKKIKGLSSDRADIFVGAAAAIETLIDLCSIEDIIISRNGIREGLLYSHICKNNVPVENVLDFSINTILINHHSNIDHAKHIYHLMNSLYHGLSSLVKSSFNLERIIKTSAMLHDIGSNITYYFHHKHSLYMILNSQINGISHKELVMSACIAAGHRDDNFPINYSEYKILISKEDITIIKNLGLLLRISESLDRSMISIVKDVECTIDKDTVIIKTISDKSPDIEIKEALNSTEDFKNQFEKKLYIV</sequence>
<dbReference type="Proteomes" id="UP000030905">
    <property type="component" value="Chromosome"/>
</dbReference>
<accession>A0A0H3J1B5</accession>
<dbReference type="Gene3D" id="3.30.420.150">
    <property type="entry name" value="Exopolyphosphatase. Domain 2"/>
    <property type="match status" value="1"/>
</dbReference>
<dbReference type="EMBL" id="CP009268">
    <property type="protein sequence ID" value="AJA51639.1"/>
    <property type="molecule type" value="Genomic_DNA"/>
</dbReference>
<dbReference type="Pfam" id="PF21447">
    <property type="entry name" value="Ppx-GppA_III"/>
    <property type="match status" value="1"/>
</dbReference>
<dbReference type="KEGG" id="cpat:CLPA_c15760"/>
<comment type="catalytic activity">
    <reaction evidence="5">
        <text>[phosphate](n) + H2O = [phosphate](n-1) + phosphate + H(+)</text>
        <dbReference type="Rhea" id="RHEA:21528"/>
        <dbReference type="Rhea" id="RHEA-COMP:9859"/>
        <dbReference type="Rhea" id="RHEA-COMP:14279"/>
        <dbReference type="ChEBI" id="CHEBI:15377"/>
        <dbReference type="ChEBI" id="CHEBI:15378"/>
        <dbReference type="ChEBI" id="CHEBI:16838"/>
        <dbReference type="ChEBI" id="CHEBI:43474"/>
        <dbReference type="EC" id="3.6.1.11"/>
    </reaction>
</comment>
<evidence type="ECO:0000259" key="7">
    <source>
        <dbReference type="Pfam" id="PF21447"/>
    </source>
</evidence>
<reference evidence="9 10" key="3">
    <citation type="journal article" name="Genome Announc.">
        <title>Improved Draft Genome Sequence of Clostridium pasteurianum Strain ATCC 6013 (DSM 525) Using a Hybrid Next-Generation Sequencing Approach.</title>
        <authorList>
            <person name="Pyne M.E."/>
            <person name="Utturkar S."/>
            <person name="Brown S.D."/>
            <person name="Moo-Young M."/>
            <person name="Chung D.A."/>
            <person name="Chou C.P."/>
        </authorList>
    </citation>
    <scope>NUCLEOTIDE SEQUENCE [LARGE SCALE GENOMIC DNA]</scope>
    <source>
        <strain evidence="9 10">ATCC 6013</strain>
    </source>
</reference>
<dbReference type="PIRSF" id="PIRSF001267">
    <property type="entry name" value="Pyrophosphatase_GppA_Ppx"/>
    <property type="match status" value="1"/>
</dbReference>
<dbReference type="Gene3D" id="3.30.420.40">
    <property type="match status" value="1"/>
</dbReference>
<dbReference type="KEGG" id="cpae:CPAST_c15760"/>
<evidence type="ECO:0000259" key="6">
    <source>
        <dbReference type="Pfam" id="PF02541"/>
    </source>
</evidence>
<dbReference type="GO" id="GO:0006793">
    <property type="term" value="P:phosphorus metabolic process"/>
    <property type="evidence" value="ECO:0007669"/>
    <property type="project" value="InterPro"/>
</dbReference>
<dbReference type="EMBL" id="JPGY02000001">
    <property type="protein sequence ID" value="KRU12354.1"/>
    <property type="molecule type" value="Genomic_DNA"/>
</dbReference>
<evidence type="ECO:0000313" key="8">
    <source>
        <dbReference type="EMBL" id="AJA51639.1"/>
    </source>
</evidence>
<dbReference type="Proteomes" id="UP000028042">
    <property type="component" value="Unassembled WGS sequence"/>
</dbReference>
<evidence type="ECO:0000313" key="11">
    <source>
        <dbReference type="Proteomes" id="UP000030905"/>
    </source>
</evidence>
<feature type="domain" description="Ppx/GppA phosphatase N-terminal" evidence="6">
    <location>
        <begin position="25"/>
        <end position="303"/>
    </location>
</feature>
<comment type="similarity">
    <text evidence="1">Belongs to the GppA/Ppx family.</text>
</comment>
<dbReference type="InterPro" id="IPR003695">
    <property type="entry name" value="Ppx_GppA_N"/>
</dbReference>
<dbReference type="EC" id="3.6.1.11" evidence="2"/>
<keyword evidence="4 8" id="KW-0378">Hydrolase</keyword>
<dbReference type="GeneID" id="93073746"/>